<dbReference type="InterPro" id="IPR044927">
    <property type="entry name" value="Endonuclea_NS_2"/>
</dbReference>
<keyword evidence="2" id="KW-0378">Hydrolase</keyword>
<keyword evidence="3" id="KW-1185">Reference proteome</keyword>
<reference evidence="2 3" key="1">
    <citation type="submission" date="2024-09" db="EMBL/GenBank/DDBJ databases">
        <title>The Natural Products Discovery Center: Release of the First 8490 Sequenced Strains for Exploring Actinobacteria Biosynthetic Diversity.</title>
        <authorList>
            <person name="Kalkreuter E."/>
            <person name="Kautsar S.A."/>
            <person name="Yang D."/>
            <person name="Bader C.D."/>
            <person name="Teijaro C.N."/>
            <person name="Fluegel L."/>
            <person name="Davis C.M."/>
            <person name="Simpson J.R."/>
            <person name="Lauterbach L."/>
            <person name="Steele A.D."/>
            <person name="Gui C."/>
            <person name="Meng S."/>
            <person name="Li G."/>
            <person name="Viehrig K."/>
            <person name="Ye F."/>
            <person name="Su P."/>
            <person name="Kiefer A.F."/>
            <person name="Nichols A."/>
            <person name="Cepeda A.J."/>
            <person name="Yan W."/>
            <person name="Fan B."/>
            <person name="Jiang Y."/>
            <person name="Adhikari A."/>
            <person name="Zheng C.-J."/>
            <person name="Schuster L."/>
            <person name="Cowan T.M."/>
            <person name="Smanski M.J."/>
            <person name="Chevrette M.G."/>
            <person name="De Carvalho L.P.S."/>
            <person name="Shen B."/>
        </authorList>
    </citation>
    <scope>NUCLEOTIDE SEQUENCE [LARGE SCALE GENOMIC DNA]</scope>
    <source>
        <strain evidence="2 3">NPDC058546</strain>
    </source>
</reference>
<proteinExistence type="predicted"/>
<comment type="caution">
    <text evidence="2">The sequence shown here is derived from an EMBL/GenBank/DDBJ whole genome shotgun (WGS) entry which is preliminary data.</text>
</comment>
<keyword evidence="2" id="KW-0540">Nuclease</keyword>
<feature type="domain" description="Type VII secretion system protein EssD-like" evidence="1">
    <location>
        <begin position="10"/>
        <end position="69"/>
    </location>
</feature>
<sequence length="112" mass="11905">MEPHCAPRAKARGHLAGCQFGGSGSDLRNLVPLHRDANSNIMRGIETKIANQIAGGQTVHYEVTPIYPARPTGIPDLIHIQALGNQGLDVDCYIKNAAVSGPAVCSSEIYAR</sequence>
<name>A0ABW6ECY1_9ACTN</name>
<evidence type="ECO:0000259" key="1">
    <source>
        <dbReference type="Pfam" id="PF13930"/>
    </source>
</evidence>
<organism evidence="2 3">
    <name type="scientific">Streptomyces sindenensis</name>
    <dbReference type="NCBI Taxonomy" id="67363"/>
    <lineage>
        <taxon>Bacteria</taxon>
        <taxon>Bacillati</taxon>
        <taxon>Actinomycetota</taxon>
        <taxon>Actinomycetes</taxon>
        <taxon>Kitasatosporales</taxon>
        <taxon>Streptomycetaceae</taxon>
        <taxon>Streptomyces</taxon>
    </lineage>
</organism>
<dbReference type="EMBL" id="JBHXOF010000002">
    <property type="protein sequence ID" value="MFD4212222.1"/>
    <property type="molecule type" value="Genomic_DNA"/>
</dbReference>
<evidence type="ECO:0000313" key="2">
    <source>
        <dbReference type="EMBL" id="MFD4212222.1"/>
    </source>
</evidence>
<gene>
    <name evidence="2" type="ORF">ACFWSS_04825</name>
</gene>
<dbReference type="Proteomes" id="UP001598251">
    <property type="component" value="Unassembled WGS sequence"/>
</dbReference>
<dbReference type="RefSeq" id="WP_189527228.1">
    <property type="nucleotide sequence ID" value="NZ_BMSG01000021.1"/>
</dbReference>
<dbReference type="Gene3D" id="3.40.570.10">
    <property type="entry name" value="Extracellular Endonuclease, subunit A"/>
    <property type="match status" value="1"/>
</dbReference>
<dbReference type="InterPro" id="IPR044929">
    <property type="entry name" value="DNA/RNA_non-sp_Endonuclease_sf"/>
</dbReference>
<dbReference type="GO" id="GO:0004519">
    <property type="term" value="F:endonuclease activity"/>
    <property type="evidence" value="ECO:0007669"/>
    <property type="project" value="UniProtKB-KW"/>
</dbReference>
<protein>
    <submittedName>
        <fullName evidence="2">DNA/RNA non-specific endonuclease</fullName>
    </submittedName>
</protein>
<evidence type="ECO:0000313" key="3">
    <source>
        <dbReference type="Proteomes" id="UP001598251"/>
    </source>
</evidence>
<keyword evidence="2" id="KW-0255">Endonuclease</keyword>
<accession>A0ABW6ECY1</accession>
<dbReference type="Pfam" id="PF13930">
    <property type="entry name" value="Endonuclea_NS_2"/>
    <property type="match status" value="1"/>
</dbReference>